<reference evidence="2" key="3">
    <citation type="submission" date="2022-06" db="UniProtKB">
        <authorList>
            <consortium name="EnsemblPlants"/>
        </authorList>
    </citation>
    <scope>IDENTIFICATION</scope>
</reference>
<dbReference type="Gramene" id="TuG1812G0400002251.01.T01">
    <property type="protein sequence ID" value="TuG1812G0400002251.01.T01.cds455048"/>
    <property type="gene ID" value="TuG1812G0400002251.01"/>
</dbReference>
<evidence type="ECO:0000256" key="1">
    <source>
        <dbReference type="SAM" id="MobiDB-lite"/>
    </source>
</evidence>
<evidence type="ECO:0000313" key="3">
    <source>
        <dbReference type="Proteomes" id="UP000015106"/>
    </source>
</evidence>
<proteinExistence type="predicted"/>
<protein>
    <submittedName>
        <fullName evidence="2">Uncharacterized protein</fullName>
    </submittedName>
</protein>
<dbReference type="AlphaFoldDB" id="A0A8R7Q6C2"/>
<name>A0A8R7Q6C2_TRIUA</name>
<accession>A0A8R7Q6C2</accession>
<sequence>QKPKSICLKKIQARRKKSLPHNEAKAAARATTAAFSPVRSAPPLPFSLVTEPSACPSPSSAPTRAPPSASP</sequence>
<reference evidence="2" key="2">
    <citation type="submission" date="2018-03" db="EMBL/GenBank/DDBJ databases">
        <title>The Triticum urartu genome reveals the dynamic nature of wheat genome evolution.</title>
        <authorList>
            <person name="Ling H."/>
            <person name="Ma B."/>
            <person name="Shi X."/>
            <person name="Liu H."/>
            <person name="Dong L."/>
            <person name="Sun H."/>
            <person name="Cao Y."/>
            <person name="Gao Q."/>
            <person name="Zheng S."/>
            <person name="Li Y."/>
            <person name="Yu Y."/>
            <person name="Du H."/>
            <person name="Qi M."/>
            <person name="Li Y."/>
            <person name="Yu H."/>
            <person name="Cui Y."/>
            <person name="Wang N."/>
            <person name="Chen C."/>
            <person name="Wu H."/>
            <person name="Zhao Y."/>
            <person name="Zhang J."/>
            <person name="Li Y."/>
            <person name="Zhou W."/>
            <person name="Zhang B."/>
            <person name="Hu W."/>
            <person name="Eijk M."/>
            <person name="Tang J."/>
            <person name="Witsenboer H."/>
            <person name="Zhao S."/>
            <person name="Li Z."/>
            <person name="Zhang A."/>
            <person name="Wang D."/>
            <person name="Liang C."/>
        </authorList>
    </citation>
    <scope>NUCLEOTIDE SEQUENCE [LARGE SCALE GENOMIC DNA]</scope>
    <source>
        <strain evidence="2">cv. G1812</strain>
    </source>
</reference>
<dbReference type="Proteomes" id="UP000015106">
    <property type="component" value="Chromosome 4"/>
</dbReference>
<evidence type="ECO:0000313" key="2">
    <source>
        <dbReference type="EnsemblPlants" id="TuG1812G0400002251.01.T01.cds455048"/>
    </source>
</evidence>
<dbReference type="EnsemblPlants" id="TuG1812G0400002251.01.T01">
    <property type="protein sequence ID" value="TuG1812G0400002251.01.T01.cds455048"/>
    <property type="gene ID" value="TuG1812G0400002251.01"/>
</dbReference>
<feature type="compositionally biased region" description="Low complexity" evidence="1">
    <location>
        <begin position="52"/>
        <end position="63"/>
    </location>
</feature>
<reference evidence="3" key="1">
    <citation type="journal article" date="2013" name="Nature">
        <title>Draft genome of the wheat A-genome progenitor Triticum urartu.</title>
        <authorList>
            <person name="Ling H.Q."/>
            <person name="Zhao S."/>
            <person name="Liu D."/>
            <person name="Wang J."/>
            <person name="Sun H."/>
            <person name="Zhang C."/>
            <person name="Fan H."/>
            <person name="Li D."/>
            <person name="Dong L."/>
            <person name="Tao Y."/>
            <person name="Gao C."/>
            <person name="Wu H."/>
            <person name="Li Y."/>
            <person name="Cui Y."/>
            <person name="Guo X."/>
            <person name="Zheng S."/>
            <person name="Wang B."/>
            <person name="Yu K."/>
            <person name="Liang Q."/>
            <person name="Yang W."/>
            <person name="Lou X."/>
            <person name="Chen J."/>
            <person name="Feng M."/>
            <person name="Jian J."/>
            <person name="Zhang X."/>
            <person name="Luo G."/>
            <person name="Jiang Y."/>
            <person name="Liu J."/>
            <person name="Wang Z."/>
            <person name="Sha Y."/>
            <person name="Zhang B."/>
            <person name="Wu H."/>
            <person name="Tang D."/>
            <person name="Shen Q."/>
            <person name="Xue P."/>
            <person name="Zou S."/>
            <person name="Wang X."/>
            <person name="Liu X."/>
            <person name="Wang F."/>
            <person name="Yang Y."/>
            <person name="An X."/>
            <person name="Dong Z."/>
            <person name="Zhang K."/>
            <person name="Zhang X."/>
            <person name="Luo M.C."/>
            <person name="Dvorak J."/>
            <person name="Tong Y."/>
            <person name="Wang J."/>
            <person name="Yang H."/>
            <person name="Li Z."/>
            <person name="Wang D."/>
            <person name="Zhang A."/>
            <person name="Wang J."/>
        </authorList>
    </citation>
    <scope>NUCLEOTIDE SEQUENCE</scope>
    <source>
        <strain evidence="3">cv. G1812</strain>
    </source>
</reference>
<feature type="region of interest" description="Disordered" evidence="1">
    <location>
        <begin position="13"/>
        <end position="71"/>
    </location>
</feature>
<organism evidence="2 3">
    <name type="scientific">Triticum urartu</name>
    <name type="common">Red wild einkorn</name>
    <name type="synonym">Crithodium urartu</name>
    <dbReference type="NCBI Taxonomy" id="4572"/>
    <lineage>
        <taxon>Eukaryota</taxon>
        <taxon>Viridiplantae</taxon>
        <taxon>Streptophyta</taxon>
        <taxon>Embryophyta</taxon>
        <taxon>Tracheophyta</taxon>
        <taxon>Spermatophyta</taxon>
        <taxon>Magnoliopsida</taxon>
        <taxon>Liliopsida</taxon>
        <taxon>Poales</taxon>
        <taxon>Poaceae</taxon>
        <taxon>BOP clade</taxon>
        <taxon>Pooideae</taxon>
        <taxon>Triticodae</taxon>
        <taxon>Triticeae</taxon>
        <taxon>Triticinae</taxon>
        <taxon>Triticum</taxon>
    </lineage>
</organism>
<keyword evidence="3" id="KW-1185">Reference proteome</keyword>